<dbReference type="GO" id="GO:0005737">
    <property type="term" value="C:cytoplasm"/>
    <property type="evidence" value="ECO:0007669"/>
    <property type="project" value="TreeGrafter"/>
</dbReference>
<dbReference type="Pfam" id="PF01170">
    <property type="entry name" value="UPF0020"/>
    <property type="match status" value="1"/>
</dbReference>
<dbReference type="EMBL" id="KB454490">
    <property type="protein sequence ID" value="EME31745.1"/>
    <property type="molecule type" value="Genomic_DNA"/>
</dbReference>
<evidence type="ECO:0000259" key="4">
    <source>
        <dbReference type="Pfam" id="PF25904"/>
    </source>
</evidence>
<dbReference type="Gene3D" id="3.40.50.150">
    <property type="entry name" value="Vaccinia Virus protein VP39"/>
    <property type="match status" value="1"/>
</dbReference>
<dbReference type="AlphaFoldDB" id="M2X5H9"/>
<evidence type="ECO:0000256" key="2">
    <source>
        <dbReference type="ARBA" id="ARBA00022679"/>
    </source>
</evidence>
<dbReference type="PIRSF" id="PIRSF017259">
    <property type="entry name" value="tRNA_mtfrase_TRM11"/>
    <property type="match status" value="1"/>
</dbReference>
<dbReference type="PANTHER" id="PTHR13370:SF3">
    <property type="entry name" value="TRNA (GUANINE(10)-N2)-METHYLTRANSFERASE HOMOLOG"/>
    <property type="match status" value="1"/>
</dbReference>
<evidence type="ECO:0000259" key="3">
    <source>
        <dbReference type="Pfam" id="PF01170"/>
    </source>
</evidence>
<dbReference type="InterPro" id="IPR029063">
    <property type="entry name" value="SAM-dependent_MTases_sf"/>
</dbReference>
<sequence>MHKYLVIFRDIHKEFSVPELLSVYSLVIRRQKDIVKPKLQEDFFAKTIRSASCDLETDTKKIRGVFYFANFQSDQEAFLVGSRCVLVRAIIRLWSHARSHELCLKQLQSLGKDVFKELLLSEKESFRCRLFSYGRKYSQSETVNRINFYSSILQQFPGKVNLQNFKHEIWIVEDSFPKAGHTNEPSRIDIPNHVYAGLLIAEGCVKQVQKYTLKKRNFIGTTSMDAELAFIMANFALADNLKLILDPFVGTASILISSAAFGAETLGSDLSFTVLKGKNKEENIVSNFRQYKLQQPLGIVRCDILHNPWRHESIMSSFTSFKCHGWLDAIVADLPYGVRESSREFVGEKLHSRFVLNHIPKTSRVGLDNLVSSLFDFATSSLVGGGRLVFWLPCTDEFSERDKTEICHPSFISIAACRQILTCRFHRVLFVFERKAWEDDKLYDSDMSGAFLHQGPFYKDFAAKLFREEKRTEDALWRKGQWHRIE</sequence>
<dbReference type="PANTHER" id="PTHR13370">
    <property type="entry name" value="RNA METHYLASE-RELATED"/>
    <property type="match status" value="1"/>
</dbReference>
<dbReference type="GO" id="GO:0043527">
    <property type="term" value="C:tRNA methyltransferase complex"/>
    <property type="evidence" value="ECO:0007669"/>
    <property type="project" value="UniProtKB-ARBA"/>
</dbReference>
<dbReference type="InterPro" id="IPR059073">
    <property type="entry name" value="TRMT11_N"/>
</dbReference>
<dbReference type="RefSeq" id="XP_005708265.1">
    <property type="nucleotide sequence ID" value="XM_005708208.1"/>
</dbReference>
<dbReference type="eggNOG" id="KOG2671">
    <property type="taxonomic scope" value="Eukaryota"/>
</dbReference>
<accession>M2X5H9</accession>
<feature type="domain" description="Ribosomal RNA large subunit methyltransferase K/L-like methyltransferase" evidence="3">
    <location>
        <begin position="215"/>
        <end position="355"/>
    </location>
</feature>
<dbReference type="KEGG" id="gsl:Gasu_11200"/>
<proteinExistence type="predicted"/>
<keyword evidence="2 5" id="KW-0808">Transferase</keyword>
<organism evidence="5 6">
    <name type="scientific">Galdieria sulphuraria</name>
    <name type="common">Red alga</name>
    <dbReference type="NCBI Taxonomy" id="130081"/>
    <lineage>
        <taxon>Eukaryota</taxon>
        <taxon>Rhodophyta</taxon>
        <taxon>Bangiophyceae</taxon>
        <taxon>Galdieriales</taxon>
        <taxon>Galdieriaceae</taxon>
        <taxon>Galdieria</taxon>
    </lineage>
</organism>
<evidence type="ECO:0000256" key="1">
    <source>
        <dbReference type="ARBA" id="ARBA00022603"/>
    </source>
</evidence>
<keyword evidence="6" id="KW-1185">Reference proteome</keyword>
<name>M2X5H9_GALSU</name>
<protein>
    <submittedName>
        <fullName evidence="5">Methyltransferase/ nucleic acid binding protein</fullName>
    </submittedName>
</protein>
<keyword evidence="1 5" id="KW-0489">Methyltransferase</keyword>
<reference evidence="6" key="1">
    <citation type="journal article" date="2013" name="Science">
        <title>Gene transfer from bacteria and archaea facilitated evolution of an extremophilic eukaryote.</title>
        <authorList>
            <person name="Schonknecht G."/>
            <person name="Chen W.H."/>
            <person name="Ternes C.M."/>
            <person name="Barbier G.G."/>
            <person name="Shrestha R.P."/>
            <person name="Stanke M."/>
            <person name="Brautigam A."/>
            <person name="Baker B.J."/>
            <person name="Banfield J.F."/>
            <person name="Garavito R.M."/>
            <person name="Carr K."/>
            <person name="Wilkerson C."/>
            <person name="Rensing S.A."/>
            <person name="Gagneul D."/>
            <person name="Dickenson N.E."/>
            <person name="Oesterhelt C."/>
            <person name="Lercher M.J."/>
            <person name="Weber A.P."/>
        </authorList>
    </citation>
    <scope>NUCLEOTIDE SEQUENCE [LARGE SCALE GENOMIC DNA]</scope>
    <source>
        <strain evidence="6">074W</strain>
    </source>
</reference>
<evidence type="ECO:0000313" key="5">
    <source>
        <dbReference type="EMBL" id="EME31745.1"/>
    </source>
</evidence>
<evidence type="ECO:0000313" key="6">
    <source>
        <dbReference type="Proteomes" id="UP000030680"/>
    </source>
</evidence>
<dbReference type="Gramene" id="EME31745">
    <property type="protein sequence ID" value="EME31745"/>
    <property type="gene ID" value="Gasu_11200"/>
</dbReference>
<feature type="domain" description="tRNA (guanine(10)-N(2))-methyltransferase TRMT11 N-terminal" evidence="4">
    <location>
        <begin position="64"/>
        <end position="203"/>
    </location>
</feature>
<dbReference type="OMA" id="AFNKWSR"/>
<dbReference type="STRING" id="130081.M2X5H9"/>
<dbReference type="GO" id="GO:0008168">
    <property type="term" value="F:methyltransferase activity"/>
    <property type="evidence" value="ECO:0007669"/>
    <property type="project" value="UniProtKB-KW"/>
</dbReference>
<dbReference type="GeneID" id="17090368"/>
<gene>
    <name evidence="5" type="ORF">Gasu_11200</name>
</gene>
<dbReference type="InterPro" id="IPR000241">
    <property type="entry name" value="RlmKL-like_Mtase"/>
</dbReference>
<dbReference type="GO" id="GO:0032259">
    <property type="term" value="P:methylation"/>
    <property type="evidence" value="ECO:0007669"/>
    <property type="project" value="UniProtKB-KW"/>
</dbReference>
<dbReference type="Proteomes" id="UP000030680">
    <property type="component" value="Unassembled WGS sequence"/>
</dbReference>
<dbReference type="OrthoDB" id="333024at2759"/>
<dbReference type="Pfam" id="PF25904">
    <property type="entry name" value="Tmrp11_N"/>
    <property type="match status" value="1"/>
</dbReference>
<dbReference type="SUPFAM" id="SSF53335">
    <property type="entry name" value="S-adenosyl-L-methionine-dependent methyltransferases"/>
    <property type="match status" value="1"/>
</dbReference>